<dbReference type="HAMAP" id="MF_00454">
    <property type="entry name" value="FluC"/>
    <property type="match status" value="1"/>
</dbReference>
<keyword evidence="6 10" id="KW-0407">Ion channel</keyword>
<comment type="similarity">
    <text evidence="7 10">Belongs to the fluoride channel Fluc/FEX (TC 1.A.43) family.</text>
</comment>
<dbReference type="GO" id="GO:0005886">
    <property type="term" value="C:plasma membrane"/>
    <property type="evidence" value="ECO:0007669"/>
    <property type="project" value="UniProtKB-SubCell"/>
</dbReference>
<dbReference type="GO" id="GO:0140114">
    <property type="term" value="P:cellular detoxification of fluoride"/>
    <property type="evidence" value="ECO:0007669"/>
    <property type="project" value="UniProtKB-UniRule"/>
</dbReference>
<dbReference type="AlphaFoldDB" id="A0A3T0KNT6"/>
<keyword evidence="10" id="KW-0479">Metal-binding</keyword>
<keyword evidence="2 10" id="KW-1003">Cell membrane</keyword>
<keyword evidence="3 10" id="KW-0812">Transmembrane</keyword>
<evidence type="ECO:0000256" key="4">
    <source>
        <dbReference type="ARBA" id="ARBA00022989"/>
    </source>
</evidence>
<evidence type="ECO:0000313" key="12">
    <source>
        <dbReference type="Proteomes" id="UP000283095"/>
    </source>
</evidence>
<gene>
    <name evidence="10 11" type="primary">crcB</name>
    <name evidence="10" type="synonym">fluC</name>
    <name evidence="11" type="ORF">BAOM_1470</name>
</gene>
<name>A0A3T0KNT6_9BACI</name>
<sequence length="126" mass="13387">MLIRILAIGIGGGSGAVLRYMIQEVLPSPIFPWSTLLINIAGSFLLGGVTSYLMNRNRGEILQLALGTGLCGGFTTMSTFSAEAVALMRESILLSGLYIECTVLGGLTAYFIGQHVFLGRRSGERG</sequence>
<evidence type="ECO:0000256" key="10">
    <source>
        <dbReference type="HAMAP-Rule" id="MF_00454"/>
    </source>
</evidence>
<evidence type="ECO:0000256" key="9">
    <source>
        <dbReference type="ARBA" id="ARBA00049940"/>
    </source>
</evidence>
<evidence type="ECO:0000256" key="2">
    <source>
        <dbReference type="ARBA" id="ARBA00022475"/>
    </source>
</evidence>
<accession>A0A3T0KNT6</accession>
<dbReference type="GO" id="GO:0046872">
    <property type="term" value="F:metal ion binding"/>
    <property type="evidence" value="ECO:0007669"/>
    <property type="project" value="UniProtKB-KW"/>
</dbReference>
<organism evidence="11 12">
    <name type="scientific">Peribacillus asahii</name>
    <dbReference type="NCBI Taxonomy" id="228899"/>
    <lineage>
        <taxon>Bacteria</taxon>
        <taxon>Bacillati</taxon>
        <taxon>Bacillota</taxon>
        <taxon>Bacilli</taxon>
        <taxon>Bacillales</taxon>
        <taxon>Bacillaceae</taxon>
        <taxon>Peribacillus</taxon>
    </lineage>
</organism>
<keyword evidence="5 10" id="KW-0472">Membrane</keyword>
<keyword evidence="4 10" id="KW-1133">Transmembrane helix</keyword>
<feature type="binding site" evidence="10">
    <location>
        <position position="72"/>
    </location>
    <ligand>
        <name>Na(+)</name>
        <dbReference type="ChEBI" id="CHEBI:29101"/>
        <note>structural</note>
    </ligand>
</feature>
<feature type="transmembrane region" description="Helical" evidence="10">
    <location>
        <begin position="61"/>
        <end position="80"/>
    </location>
</feature>
<comment type="function">
    <text evidence="9 10">Fluoride-specific ion channel. Important for reducing fluoride concentration in the cell, thus reducing its toxicity.</text>
</comment>
<dbReference type="InterPro" id="IPR003691">
    <property type="entry name" value="FluC"/>
</dbReference>
<dbReference type="KEGG" id="pasa:BAOM_1470"/>
<keyword evidence="10" id="KW-0915">Sodium</keyword>
<evidence type="ECO:0000256" key="6">
    <source>
        <dbReference type="ARBA" id="ARBA00023303"/>
    </source>
</evidence>
<dbReference type="GO" id="GO:0062054">
    <property type="term" value="F:fluoride channel activity"/>
    <property type="evidence" value="ECO:0007669"/>
    <property type="project" value="UniProtKB-UniRule"/>
</dbReference>
<dbReference type="PANTHER" id="PTHR28259">
    <property type="entry name" value="FLUORIDE EXPORT PROTEIN 1-RELATED"/>
    <property type="match status" value="1"/>
</dbReference>
<dbReference type="OrthoDB" id="9815830at2"/>
<evidence type="ECO:0000256" key="8">
    <source>
        <dbReference type="ARBA" id="ARBA00035585"/>
    </source>
</evidence>
<dbReference type="Pfam" id="PF02537">
    <property type="entry name" value="CRCB"/>
    <property type="match status" value="1"/>
</dbReference>
<evidence type="ECO:0000256" key="7">
    <source>
        <dbReference type="ARBA" id="ARBA00035120"/>
    </source>
</evidence>
<dbReference type="RefSeq" id="WP_127759633.1">
    <property type="nucleotide sequence ID" value="NZ_CP026095.1"/>
</dbReference>
<evidence type="ECO:0000256" key="5">
    <source>
        <dbReference type="ARBA" id="ARBA00023136"/>
    </source>
</evidence>
<keyword evidence="10" id="KW-0813">Transport</keyword>
<proteinExistence type="inferred from homology"/>
<feature type="transmembrane region" description="Helical" evidence="10">
    <location>
        <begin position="31"/>
        <end position="54"/>
    </location>
</feature>
<feature type="transmembrane region" description="Helical" evidence="10">
    <location>
        <begin position="92"/>
        <end position="112"/>
    </location>
</feature>
<evidence type="ECO:0000256" key="3">
    <source>
        <dbReference type="ARBA" id="ARBA00022692"/>
    </source>
</evidence>
<reference evidence="11 12" key="1">
    <citation type="submission" date="2018-01" db="EMBL/GenBank/DDBJ databases">
        <title>Bacillus asahii Genome sequencing and assembly.</title>
        <authorList>
            <person name="Jiang H."/>
            <person name="Feng Y."/>
            <person name="Zhao F."/>
            <person name="Lin X."/>
        </authorList>
    </citation>
    <scope>NUCLEOTIDE SEQUENCE [LARGE SCALE GENOMIC DNA]</scope>
    <source>
        <strain evidence="11 12">OM18</strain>
    </source>
</reference>
<dbReference type="Proteomes" id="UP000283095">
    <property type="component" value="Chromosome"/>
</dbReference>
<evidence type="ECO:0000313" key="11">
    <source>
        <dbReference type="EMBL" id="AZV42080.1"/>
    </source>
</evidence>
<keyword evidence="10" id="KW-0406">Ion transport</keyword>
<evidence type="ECO:0000256" key="1">
    <source>
        <dbReference type="ARBA" id="ARBA00004651"/>
    </source>
</evidence>
<dbReference type="EMBL" id="CP026095">
    <property type="protein sequence ID" value="AZV42080.1"/>
    <property type="molecule type" value="Genomic_DNA"/>
</dbReference>
<protein>
    <recommendedName>
        <fullName evidence="10">Fluoride-specific ion channel FluC</fullName>
    </recommendedName>
</protein>
<comment type="activity regulation">
    <text evidence="10">Na(+) is not transported, but it plays an essential structural role and its presence is essential for fluoride channel function.</text>
</comment>
<feature type="binding site" evidence="10">
    <location>
        <position position="75"/>
    </location>
    <ligand>
        <name>Na(+)</name>
        <dbReference type="ChEBI" id="CHEBI:29101"/>
        <note>structural</note>
    </ligand>
</feature>
<comment type="catalytic activity">
    <reaction evidence="8">
        <text>fluoride(in) = fluoride(out)</text>
        <dbReference type="Rhea" id="RHEA:76159"/>
        <dbReference type="ChEBI" id="CHEBI:17051"/>
    </reaction>
    <physiologicalReaction direction="left-to-right" evidence="8">
        <dbReference type="Rhea" id="RHEA:76160"/>
    </physiologicalReaction>
</comment>
<dbReference type="PANTHER" id="PTHR28259:SF1">
    <property type="entry name" value="FLUORIDE EXPORT PROTEIN 1-RELATED"/>
    <property type="match status" value="1"/>
</dbReference>
<comment type="subcellular location">
    <subcellularLocation>
        <location evidence="1 10">Cell membrane</location>
        <topology evidence="1 10">Multi-pass membrane protein</topology>
    </subcellularLocation>
</comment>